<evidence type="ECO:0000256" key="10">
    <source>
        <dbReference type="ARBA" id="ARBA00022622"/>
    </source>
</evidence>
<dbReference type="GO" id="GO:0000272">
    <property type="term" value="P:polysaccharide catabolic process"/>
    <property type="evidence" value="ECO:0007669"/>
    <property type="project" value="UniProtKB-KW"/>
</dbReference>
<evidence type="ECO:0000313" key="25">
    <source>
        <dbReference type="Proteomes" id="UP001303373"/>
    </source>
</evidence>
<reference evidence="24 25" key="1">
    <citation type="submission" date="2023-11" db="EMBL/GenBank/DDBJ databases">
        <title>An acidophilic fungus is an integral part of prey digestion in a carnivorous sundew plant.</title>
        <authorList>
            <person name="Tsai I.J."/>
        </authorList>
    </citation>
    <scope>NUCLEOTIDE SEQUENCE [LARGE SCALE GENOMIC DNA]</scope>
    <source>
        <strain evidence="24">169a</strain>
    </source>
</reference>
<dbReference type="InterPro" id="IPR000490">
    <property type="entry name" value="Glyco_hydro_17"/>
</dbReference>
<name>A0AAQ3RBZ4_9PEZI</name>
<evidence type="ECO:0000256" key="23">
    <source>
        <dbReference type="SAM" id="SignalP"/>
    </source>
</evidence>
<dbReference type="InterPro" id="IPR017853">
    <property type="entry name" value="GH"/>
</dbReference>
<comment type="function">
    <text evidence="19">Glucanases play a role in cell expansion during growth, in cell-cell fusion during mating, and in spore release during sporulation. This enzyme may be involved in beta-glucan degradation and also function biosynthetically as a transglycosylase.</text>
</comment>
<gene>
    <name evidence="24" type="ORF">R9X50_00610200</name>
</gene>
<evidence type="ECO:0000256" key="12">
    <source>
        <dbReference type="ARBA" id="ARBA00022801"/>
    </source>
</evidence>
<keyword evidence="12" id="KW-0378">Hydrolase</keyword>
<evidence type="ECO:0000256" key="19">
    <source>
        <dbReference type="ARBA" id="ARBA00025152"/>
    </source>
</evidence>
<evidence type="ECO:0000256" key="15">
    <source>
        <dbReference type="ARBA" id="ARBA00023277"/>
    </source>
</evidence>
<dbReference type="Gene3D" id="3.20.20.80">
    <property type="entry name" value="Glycosidases"/>
    <property type="match status" value="1"/>
</dbReference>
<dbReference type="PANTHER" id="PTHR16631">
    <property type="entry name" value="GLUCAN 1,3-BETA-GLUCOSIDASE"/>
    <property type="match status" value="1"/>
</dbReference>
<dbReference type="SUPFAM" id="SSF51445">
    <property type="entry name" value="(Trans)glycosidases"/>
    <property type="match status" value="1"/>
</dbReference>
<keyword evidence="9" id="KW-0964">Secreted</keyword>
<keyword evidence="8" id="KW-0134">Cell wall</keyword>
<protein>
    <recommendedName>
        <fullName evidence="6">Probable glucan endo-1,3-beta-glucosidase eglC</fullName>
        <ecNumber evidence="5">3.2.1.39</ecNumber>
    </recommendedName>
    <alternativeName>
        <fullName evidence="20">Endo-1,3-beta-glucanase eglC</fullName>
    </alternativeName>
    <alternativeName>
        <fullName evidence="21">Laminarinase eglC</fullName>
    </alternativeName>
</protein>
<evidence type="ECO:0000256" key="18">
    <source>
        <dbReference type="ARBA" id="ARBA00023326"/>
    </source>
</evidence>
<proteinExistence type="inferred from homology"/>
<evidence type="ECO:0000256" key="17">
    <source>
        <dbReference type="ARBA" id="ARBA00023316"/>
    </source>
</evidence>
<feature type="signal peptide" evidence="23">
    <location>
        <begin position="1"/>
        <end position="19"/>
    </location>
</feature>
<keyword evidence="15" id="KW-0119">Carbohydrate metabolism</keyword>
<dbReference type="GO" id="GO:0009986">
    <property type="term" value="C:cell surface"/>
    <property type="evidence" value="ECO:0007669"/>
    <property type="project" value="TreeGrafter"/>
</dbReference>
<comment type="similarity">
    <text evidence="4 22">Belongs to the glycosyl hydrolase 17 family.</text>
</comment>
<comment type="subcellular location">
    <subcellularLocation>
        <location evidence="3">Cell membrane</location>
        <topology evidence="3">Lipid-anchor</topology>
        <topology evidence="3">GPI-anchor</topology>
    </subcellularLocation>
    <subcellularLocation>
        <location evidence="2">Secreted</location>
        <location evidence="2">Cell wall</location>
    </subcellularLocation>
</comment>
<evidence type="ECO:0000313" key="24">
    <source>
        <dbReference type="EMBL" id="WPH03225.1"/>
    </source>
</evidence>
<comment type="catalytic activity">
    <reaction evidence="1">
        <text>Hydrolysis of (1-&gt;3)-beta-D-glucosidic linkages in (1-&gt;3)-beta-D-glucans.</text>
        <dbReference type="EC" id="3.2.1.39"/>
    </reaction>
</comment>
<dbReference type="EC" id="3.2.1.39" evidence="5"/>
<evidence type="ECO:0000256" key="5">
    <source>
        <dbReference type="ARBA" id="ARBA00012780"/>
    </source>
</evidence>
<dbReference type="EMBL" id="CP138589">
    <property type="protein sequence ID" value="WPH03225.1"/>
    <property type="molecule type" value="Genomic_DNA"/>
</dbReference>
<dbReference type="GO" id="GO:0005576">
    <property type="term" value="C:extracellular region"/>
    <property type="evidence" value="ECO:0007669"/>
    <property type="project" value="TreeGrafter"/>
</dbReference>
<keyword evidence="13" id="KW-0472">Membrane</keyword>
<evidence type="ECO:0000256" key="13">
    <source>
        <dbReference type="ARBA" id="ARBA00023136"/>
    </source>
</evidence>
<evidence type="ECO:0000256" key="6">
    <source>
        <dbReference type="ARBA" id="ARBA00019762"/>
    </source>
</evidence>
<evidence type="ECO:0000256" key="1">
    <source>
        <dbReference type="ARBA" id="ARBA00000382"/>
    </source>
</evidence>
<dbReference type="GO" id="GO:0098552">
    <property type="term" value="C:side of membrane"/>
    <property type="evidence" value="ECO:0007669"/>
    <property type="project" value="UniProtKB-KW"/>
</dbReference>
<evidence type="ECO:0000256" key="14">
    <source>
        <dbReference type="ARBA" id="ARBA00023180"/>
    </source>
</evidence>
<dbReference type="AlphaFoldDB" id="A0AAQ3RBZ4"/>
<dbReference type="GO" id="GO:0009277">
    <property type="term" value="C:fungal-type cell wall"/>
    <property type="evidence" value="ECO:0007669"/>
    <property type="project" value="TreeGrafter"/>
</dbReference>
<dbReference type="PANTHER" id="PTHR16631:SF13">
    <property type="entry name" value="GLUCAN ENDO-1,3-BETA-GLUCOSIDASE EGLC-RELATED"/>
    <property type="match status" value="1"/>
</dbReference>
<evidence type="ECO:0000256" key="2">
    <source>
        <dbReference type="ARBA" id="ARBA00004191"/>
    </source>
</evidence>
<keyword evidence="16" id="KW-0449">Lipoprotein</keyword>
<dbReference type="GO" id="GO:0005886">
    <property type="term" value="C:plasma membrane"/>
    <property type="evidence" value="ECO:0007669"/>
    <property type="project" value="UniProtKB-SubCell"/>
</dbReference>
<dbReference type="InterPro" id="IPR050732">
    <property type="entry name" value="Beta-glucan_modifiers"/>
</dbReference>
<accession>A0AAQ3RBZ4</accession>
<dbReference type="Pfam" id="PF00332">
    <property type="entry name" value="Glyco_hydro_17"/>
    <property type="match status" value="1"/>
</dbReference>
<evidence type="ECO:0000256" key="7">
    <source>
        <dbReference type="ARBA" id="ARBA00022475"/>
    </source>
</evidence>
<keyword evidence="11 23" id="KW-0732">Signal</keyword>
<evidence type="ECO:0000256" key="22">
    <source>
        <dbReference type="RuleBase" id="RU004335"/>
    </source>
</evidence>
<evidence type="ECO:0000256" key="3">
    <source>
        <dbReference type="ARBA" id="ARBA00004609"/>
    </source>
</evidence>
<feature type="chain" id="PRO_5042985880" description="Probable glucan endo-1,3-beta-glucosidase eglC" evidence="23">
    <location>
        <begin position="20"/>
        <end position="297"/>
    </location>
</feature>
<sequence>MHFPSTLTALIALLPLTNAFYKGMNIGANNEDGSCKTTAQWTEAFTRLKNTPQHITSVRLYASSDCNTLASAVPAALSTGTQILAGVWAADENHYAAENAALKQAIQTHGHDWLLAISVGSEDLYRAQINSGIALEPSILAARINATRTMVRDLKVEVQVGHVDTWTAWINATNEAVITASEFIGLDAYPYFQNVSLADAYSTFWDAVDVTRKQVNAVSPGKWVWITETGWPVSGTYHTQDHAIPSVANAQHYWRSVACEAFKDVHVFWYAYQDYNSNPSFGMFDRNGKAIYDLYAC</sequence>
<evidence type="ECO:0000256" key="21">
    <source>
        <dbReference type="ARBA" id="ARBA00032906"/>
    </source>
</evidence>
<keyword evidence="10" id="KW-0336">GPI-anchor</keyword>
<evidence type="ECO:0000256" key="8">
    <source>
        <dbReference type="ARBA" id="ARBA00022512"/>
    </source>
</evidence>
<evidence type="ECO:0000256" key="4">
    <source>
        <dbReference type="ARBA" id="ARBA00008773"/>
    </source>
</evidence>
<dbReference type="GO" id="GO:0071555">
    <property type="term" value="P:cell wall organization"/>
    <property type="evidence" value="ECO:0007669"/>
    <property type="project" value="UniProtKB-KW"/>
</dbReference>
<evidence type="ECO:0000256" key="9">
    <source>
        <dbReference type="ARBA" id="ARBA00022525"/>
    </source>
</evidence>
<keyword evidence="25" id="KW-1185">Reference proteome</keyword>
<organism evidence="24 25">
    <name type="scientific">Acrodontium crateriforme</name>
    <dbReference type="NCBI Taxonomy" id="150365"/>
    <lineage>
        <taxon>Eukaryota</taxon>
        <taxon>Fungi</taxon>
        <taxon>Dikarya</taxon>
        <taxon>Ascomycota</taxon>
        <taxon>Pezizomycotina</taxon>
        <taxon>Dothideomycetes</taxon>
        <taxon>Dothideomycetidae</taxon>
        <taxon>Mycosphaerellales</taxon>
        <taxon>Teratosphaeriaceae</taxon>
        <taxon>Acrodontium</taxon>
    </lineage>
</organism>
<keyword evidence="18" id="KW-0624">Polysaccharide degradation</keyword>
<keyword evidence="7" id="KW-1003">Cell membrane</keyword>
<dbReference type="GO" id="GO:0042973">
    <property type="term" value="F:glucan endo-1,3-beta-D-glucosidase activity"/>
    <property type="evidence" value="ECO:0007669"/>
    <property type="project" value="UniProtKB-EC"/>
</dbReference>
<dbReference type="Proteomes" id="UP001303373">
    <property type="component" value="Chromosome 10"/>
</dbReference>
<evidence type="ECO:0000256" key="16">
    <source>
        <dbReference type="ARBA" id="ARBA00023288"/>
    </source>
</evidence>
<evidence type="ECO:0000256" key="11">
    <source>
        <dbReference type="ARBA" id="ARBA00022729"/>
    </source>
</evidence>
<evidence type="ECO:0000256" key="20">
    <source>
        <dbReference type="ARBA" id="ARBA00032134"/>
    </source>
</evidence>
<keyword evidence="14" id="KW-0325">Glycoprotein</keyword>
<keyword evidence="17" id="KW-0961">Cell wall biogenesis/degradation</keyword>